<evidence type="ECO:0000313" key="3">
    <source>
        <dbReference type="Proteomes" id="UP000031937"/>
    </source>
</evidence>
<reference evidence="1 4" key="1">
    <citation type="submission" date="2014-07" db="EMBL/GenBank/DDBJ databases">
        <title>Porphyromonadaceae bacterium OUH 308042 = ATCC BAA-2681 = DSM 28342 draft genome.</title>
        <authorList>
            <person name="Sydenham T.V."/>
            <person name="Hasman H."/>
            <person name="Justensen U.S."/>
        </authorList>
    </citation>
    <scope>NUCLEOTIDE SEQUENCE [LARGE SCALE GENOMIC DNA]</scope>
    <source>
        <strain evidence="1 4">OUH 308042</strain>
    </source>
</reference>
<keyword evidence="4" id="KW-1185">Reference proteome</keyword>
<accession>A0A0C3MDP9</accession>
<gene>
    <name evidence="1" type="ORF">BA92_10175</name>
    <name evidence="2" type="ORF">IE90_07175</name>
</gene>
<dbReference type="Proteomes" id="UP000031980">
    <property type="component" value="Unassembled WGS sequence"/>
</dbReference>
<sequence length="191" mass="22278">MKKIVFSFLFVTIINFSFGQRWGANFYFGQKSVQEYSTWCVFACIEMKTQKSHEQCNAATMYVHEFHSTSIDCCEKFPDDHASEEYNKFCLHGVDLLKCPHFLGIYHKAMPLSITNISSTFKYGEHQLFYPLPCYGFINSLHHCVLVYGIEATIEGLQKLWKVYYIDPYDGSSKYLRVYENDTSIQLICII</sequence>
<evidence type="ECO:0000313" key="2">
    <source>
        <dbReference type="EMBL" id="KIO45203.1"/>
    </source>
</evidence>
<dbReference type="Proteomes" id="UP000031937">
    <property type="component" value="Unassembled WGS sequence"/>
</dbReference>
<name>A0A0C3MDP9_9PORP</name>
<organism evidence="1 4">
    <name type="scientific">Sanguibacteroides justesenii</name>
    <dbReference type="NCBI Taxonomy" id="1547597"/>
    <lineage>
        <taxon>Bacteria</taxon>
        <taxon>Pseudomonadati</taxon>
        <taxon>Bacteroidota</taxon>
        <taxon>Bacteroidia</taxon>
        <taxon>Bacteroidales</taxon>
        <taxon>Porphyromonadaceae</taxon>
        <taxon>Sanguibacteroides</taxon>
    </lineage>
</organism>
<evidence type="ECO:0000313" key="1">
    <source>
        <dbReference type="EMBL" id="KIO44543.1"/>
    </source>
</evidence>
<proteinExistence type="predicted"/>
<evidence type="ECO:0000313" key="4">
    <source>
        <dbReference type="Proteomes" id="UP000031980"/>
    </source>
</evidence>
<dbReference type="EMBL" id="JPIT01000018">
    <property type="protein sequence ID" value="KIO45203.1"/>
    <property type="molecule type" value="Genomic_DNA"/>
</dbReference>
<dbReference type="RefSeq" id="WP_041503163.1">
    <property type="nucleotide sequence ID" value="NZ_JPIT01000018.1"/>
</dbReference>
<protein>
    <submittedName>
        <fullName evidence="1">Uncharacterized protein</fullName>
    </submittedName>
</protein>
<dbReference type="AlphaFoldDB" id="A0A0C3MDP9"/>
<reference evidence="2 3" key="2">
    <citation type="submission" date="2014-07" db="EMBL/GenBank/DDBJ databases">
        <title>Porphyromonadaceae bacterium OUH 334697 = ATCC BAA-2682 = DSM 28341 draft genome.</title>
        <authorList>
            <person name="Sydenham T.V."/>
            <person name="Hasman H."/>
            <person name="Justesen U.S."/>
        </authorList>
    </citation>
    <scope>NUCLEOTIDE SEQUENCE [LARGE SCALE GENOMIC DNA]</scope>
    <source>
        <strain evidence="2 3">OUH 334697</strain>
    </source>
</reference>
<comment type="caution">
    <text evidence="1">The sequence shown here is derived from an EMBL/GenBank/DDBJ whole genome shotgun (WGS) entry which is preliminary data.</text>
</comment>
<dbReference type="OrthoDB" id="10017589at2"/>
<dbReference type="EMBL" id="JPIU01000039">
    <property type="protein sequence ID" value="KIO44543.1"/>
    <property type="molecule type" value="Genomic_DNA"/>
</dbReference>